<name>A0ACC2M3P1_PERAE</name>
<protein>
    <submittedName>
        <fullName evidence="1">Uncharacterized protein</fullName>
    </submittedName>
</protein>
<sequence length="98" mass="11144">MVSTEDFSYSDYDYEGEHPLLGKENENNEVKDEKPKPASIKANATKPKSFDAKPKEKIVEAKKPNDDSDDKESDGEDSDDDEVCNTEMYYLKIDAFII</sequence>
<accession>A0ACC2M3P1</accession>
<comment type="caution">
    <text evidence="1">The sequence shown here is derived from an EMBL/GenBank/DDBJ whole genome shotgun (WGS) entry which is preliminary data.</text>
</comment>
<proteinExistence type="predicted"/>
<dbReference type="Proteomes" id="UP001234297">
    <property type="component" value="Chromosome 5"/>
</dbReference>
<organism evidence="1 2">
    <name type="scientific">Persea americana</name>
    <name type="common">Avocado</name>
    <dbReference type="NCBI Taxonomy" id="3435"/>
    <lineage>
        <taxon>Eukaryota</taxon>
        <taxon>Viridiplantae</taxon>
        <taxon>Streptophyta</taxon>
        <taxon>Embryophyta</taxon>
        <taxon>Tracheophyta</taxon>
        <taxon>Spermatophyta</taxon>
        <taxon>Magnoliopsida</taxon>
        <taxon>Magnoliidae</taxon>
        <taxon>Laurales</taxon>
        <taxon>Lauraceae</taxon>
        <taxon>Persea</taxon>
    </lineage>
</organism>
<evidence type="ECO:0000313" key="2">
    <source>
        <dbReference type="Proteomes" id="UP001234297"/>
    </source>
</evidence>
<keyword evidence="2" id="KW-1185">Reference proteome</keyword>
<dbReference type="EMBL" id="CM056813">
    <property type="protein sequence ID" value="KAJ8640078.1"/>
    <property type="molecule type" value="Genomic_DNA"/>
</dbReference>
<evidence type="ECO:0000313" key="1">
    <source>
        <dbReference type="EMBL" id="KAJ8640078.1"/>
    </source>
</evidence>
<reference evidence="1 2" key="1">
    <citation type="journal article" date="2022" name="Hortic Res">
        <title>A haplotype resolved chromosomal level avocado genome allows analysis of novel avocado genes.</title>
        <authorList>
            <person name="Nath O."/>
            <person name="Fletcher S.J."/>
            <person name="Hayward A."/>
            <person name="Shaw L.M."/>
            <person name="Masouleh A.K."/>
            <person name="Furtado A."/>
            <person name="Henry R.J."/>
            <person name="Mitter N."/>
        </authorList>
    </citation>
    <scope>NUCLEOTIDE SEQUENCE [LARGE SCALE GENOMIC DNA]</scope>
    <source>
        <strain evidence="2">cv. Hass</strain>
    </source>
</reference>
<gene>
    <name evidence="1" type="ORF">MRB53_016772</name>
</gene>